<dbReference type="Pfam" id="PF14327">
    <property type="entry name" value="CSTF2_hinge"/>
    <property type="match status" value="1"/>
</dbReference>
<dbReference type="Proteomes" id="UP000663869">
    <property type="component" value="Unassembled WGS sequence"/>
</dbReference>
<organism evidence="3 7">
    <name type="scientific">Rotaria socialis</name>
    <dbReference type="NCBI Taxonomy" id="392032"/>
    <lineage>
        <taxon>Eukaryota</taxon>
        <taxon>Metazoa</taxon>
        <taxon>Spiralia</taxon>
        <taxon>Gnathifera</taxon>
        <taxon>Rotifera</taxon>
        <taxon>Eurotatoria</taxon>
        <taxon>Bdelloidea</taxon>
        <taxon>Philodinida</taxon>
        <taxon>Philodinidae</taxon>
        <taxon>Rotaria</taxon>
    </lineage>
</organism>
<dbReference type="GO" id="GO:0005847">
    <property type="term" value="C:mRNA cleavage and polyadenylation specificity factor complex"/>
    <property type="evidence" value="ECO:0007669"/>
    <property type="project" value="TreeGrafter"/>
</dbReference>
<evidence type="ECO:0000313" key="3">
    <source>
        <dbReference type="EMBL" id="CAF3383537.1"/>
    </source>
</evidence>
<dbReference type="Gene3D" id="1.10.20.70">
    <property type="entry name" value="Transcription termination and cleavage factor, C-terminal domain"/>
    <property type="match status" value="1"/>
</dbReference>
<dbReference type="Gene3D" id="3.30.70.330">
    <property type="match status" value="1"/>
</dbReference>
<dbReference type="Gene3D" id="1.25.40.630">
    <property type="match status" value="1"/>
</dbReference>
<comment type="caution">
    <text evidence="3">The sequence shown here is derived from an EMBL/GenBank/DDBJ whole genome shotgun (WGS) entry which is preliminary data.</text>
</comment>
<evidence type="ECO:0000313" key="7">
    <source>
        <dbReference type="Proteomes" id="UP000663872"/>
    </source>
</evidence>
<gene>
    <name evidence="4" type="ORF">FME351_LOCUS17146</name>
    <name evidence="3" type="ORF">GRG538_LOCUS8430</name>
    <name evidence="6" type="ORF">QYT958_LOCUS22081</name>
    <name evidence="5" type="ORF">TSG867_LOCUS23328</name>
</gene>
<dbReference type="InterPro" id="IPR035979">
    <property type="entry name" value="RBD_domain_sf"/>
</dbReference>
<sequence>MPSAHIERYIRSIFVQNIPAGITEDLFRQMLSQFGVLIHFHMFLDPSTVINSNEQSIQTSRSYAFTEFASNDIAQKVIQKLNGLDLGGFRLVVDLLSNQAEPIMNLFEQFCATKTTVTSSNKNDPRLANATISQSSTTLPLTTATIESANITTAVTNTNNNNNNIKEDRESISNAVASLPPAQMFELMKQMKQCIEANPNEAKTLLSTNPQLAYALLQAQVVMRIVDPQVAMVLLNRTDKDVIPAPIDVKKPTQTMTQPTAAATAPLPLLVTNNPTAPFPFPVIPGVPFSMPMMAPNNATAQQAAANALFQAALFSGAGMFSGSLIPPPMPHNAQFPTVQPSFPPQINPLATSMRTPNLDENAALLLLQLDDAQLAQLPPAQSMQIRSLREQIAKTGLLPKM</sequence>
<dbReference type="EMBL" id="CAJOBQ010001993">
    <property type="protein sequence ID" value="CAF4531883.1"/>
    <property type="molecule type" value="Genomic_DNA"/>
</dbReference>
<proteinExistence type="predicted"/>
<dbReference type="AlphaFoldDB" id="A0A817YTD3"/>
<dbReference type="SMART" id="SM00360">
    <property type="entry name" value="RRM"/>
    <property type="match status" value="1"/>
</dbReference>
<dbReference type="PANTHER" id="PTHR45735">
    <property type="entry name" value="CLEAVAGE STIMULATION FACTOR SUBUNIT 2"/>
    <property type="match status" value="1"/>
</dbReference>
<dbReference type="Proteomes" id="UP000663872">
    <property type="component" value="Unassembled WGS sequence"/>
</dbReference>
<dbReference type="PANTHER" id="PTHR45735:SF2">
    <property type="entry name" value="CLEAVAGE STIMULATION FACTOR SUBUNIT 2"/>
    <property type="match status" value="1"/>
</dbReference>
<accession>A0A817YTD3</accession>
<dbReference type="InterPro" id="IPR038192">
    <property type="entry name" value="CSTF_C_sf"/>
</dbReference>
<dbReference type="InterPro" id="IPR000504">
    <property type="entry name" value="RRM_dom"/>
</dbReference>
<evidence type="ECO:0000313" key="4">
    <source>
        <dbReference type="EMBL" id="CAF3507206.1"/>
    </source>
</evidence>
<dbReference type="Proteomes" id="UP000663848">
    <property type="component" value="Unassembled WGS sequence"/>
</dbReference>
<keyword evidence="1" id="KW-0694">RNA-binding</keyword>
<dbReference type="EMBL" id="CAJNYT010000912">
    <property type="protein sequence ID" value="CAF3383537.1"/>
    <property type="molecule type" value="Genomic_DNA"/>
</dbReference>
<dbReference type="InterPro" id="IPR012677">
    <property type="entry name" value="Nucleotide-bd_a/b_plait_sf"/>
</dbReference>
<dbReference type="EMBL" id="CAJOBR010004152">
    <property type="protein sequence ID" value="CAF4769466.1"/>
    <property type="molecule type" value="Genomic_DNA"/>
</dbReference>
<dbReference type="SUPFAM" id="SSF54928">
    <property type="entry name" value="RNA-binding domain, RBD"/>
    <property type="match status" value="1"/>
</dbReference>
<evidence type="ECO:0000256" key="1">
    <source>
        <dbReference type="PROSITE-ProRule" id="PRU00176"/>
    </source>
</evidence>
<feature type="domain" description="RRM" evidence="2">
    <location>
        <begin position="11"/>
        <end position="98"/>
    </location>
</feature>
<dbReference type="Pfam" id="PF00076">
    <property type="entry name" value="RRM_1"/>
    <property type="match status" value="1"/>
</dbReference>
<protein>
    <recommendedName>
        <fullName evidence="2">RRM domain-containing protein</fullName>
    </recommendedName>
</protein>
<reference evidence="3" key="1">
    <citation type="submission" date="2021-02" db="EMBL/GenBank/DDBJ databases">
        <authorList>
            <person name="Nowell W R."/>
        </authorList>
    </citation>
    <scope>NUCLEOTIDE SEQUENCE</scope>
</reference>
<dbReference type="Proteomes" id="UP000663862">
    <property type="component" value="Unassembled WGS sequence"/>
</dbReference>
<evidence type="ECO:0000259" key="2">
    <source>
        <dbReference type="PROSITE" id="PS50102"/>
    </source>
</evidence>
<name>A0A817YTD3_9BILA</name>
<dbReference type="PROSITE" id="PS50102">
    <property type="entry name" value="RRM"/>
    <property type="match status" value="1"/>
</dbReference>
<evidence type="ECO:0000313" key="5">
    <source>
        <dbReference type="EMBL" id="CAF4531883.1"/>
    </source>
</evidence>
<evidence type="ECO:0000313" key="6">
    <source>
        <dbReference type="EMBL" id="CAF4769466.1"/>
    </source>
</evidence>
<dbReference type="EMBL" id="CAJNYU010002123">
    <property type="protein sequence ID" value="CAF3507206.1"/>
    <property type="molecule type" value="Genomic_DNA"/>
</dbReference>
<dbReference type="InterPro" id="IPR025742">
    <property type="entry name" value="CSTF2_hinge"/>
</dbReference>
<dbReference type="GO" id="GO:0003729">
    <property type="term" value="F:mRNA binding"/>
    <property type="evidence" value="ECO:0007669"/>
    <property type="project" value="TreeGrafter"/>
</dbReference>